<reference evidence="1 2" key="1">
    <citation type="submission" date="2021-06" db="EMBL/GenBank/DDBJ databases">
        <title>Description of novel taxa of the family Lachnospiraceae.</title>
        <authorList>
            <person name="Chaplin A.V."/>
            <person name="Sokolova S.R."/>
            <person name="Pikina A.P."/>
            <person name="Korzhanova M."/>
            <person name="Belova V."/>
            <person name="Korostin D."/>
            <person name="Efimov B.A."/>
        </authorList>
    </citation>
    <scope>NUCLEOTIDE SEQUENCE [LARGE SCALE GENOMIC DNA]</scope>
    <source>
        <strain evidence="1 2">ASD4241</strain>
    </source>
</reference>
<accession>A0ABS6K4Q3</accession>
<dbReference type="PANTHER" id="PTHR34986:SF1">
    <property type="entry name" value="PROTEIN YIAL"/>
    <property type="match status" value="1"/>
</dbReference>
<dbReference type="SUPFAM" id="SSF51197">
    <property type="entry name" value="Clavaminate synthase-like"/>
    <property type="match status" value="1"/>
</dbReference>
<organism evidence="1 2">
    <name type="scientific">Diplocloster modestus</name>
    <dbReference type="NCBI Taxonomy" id="2850322"/>
    <lineage>
        <taxon>Bacteria</taxon>
        <taxon>Bacillati</taxon>
        <taxon>Bacillota</taxon>
        <taxon>Clostridia</taxon>
        <taxon>Lachnospirales</taxon>
        <taxon>Lachnospiraceae</taxon>
        <taxon>Diplocloster</taxon>
    </lineage>
</organism>
<dbReference type="InterPro" id="IPR004375">
    <property type="entry name" value="NanQ/TabA/YiaL"/>
</dbReference>
<dbReference type="Pfam" id="PF04074">
    <property type="entry name" value="DUF386"/>
    <property type="match status" value="1"/>
</dbReference>
<gene>
    <name evidence="1" type="ORF">KTH90_05655</name>
</gene>
<dbReference type="NCBIfam" id="TIGR00022">
    <property type="entry name" value="YhcH/YjgK/YiaL family protein"/>
    <property type="match status" value="1"/>
</dbReference>
<dbReference type="Gene3D" id="2.60.120.370">
    <property type="entry name" value="YhcH/YjgK/YiaL"/>
    <property type="match status" value="1"/>
</dbReference>
<protein>
    <submittedName>
        <fullName evidence="1">YhcH/YjgK/YiaL family protein</fullName>
    </submittedName>
</protein>
<proteinExistence type="predicted"/>
<sequence length="150" mass="17383">MIVDRLQNLKKYTGLNRNLDRAIDEISRLDVEGIPTEEVRIDGERVYFKCELLRTRDEEEALFEAHRKYIDVHICLGGRERIKGASIHNLSSVAAYDEGKDVEWLNGSCEWDVTLKEGEFMICFEEDAHKPLLDHGEQAEFKKMIVKAEV</sequence>
<comment type="caution">
    <text evidence="1">The sequence shown here is derived from an EMBL/GenBank/DDBJ whole genome shotgun (WGS) entry which is preliminary data.</text>
</comment>
<evidence type="ECO:0000313" key="1">
    <source>
        <dbReference type="EMBL" id="MBU9725497.1"/>
    </source>
</evidence>
<dbReference type="EMBL" id="JAHQCX010000003">
    <property type="protein sequence ID" value="MBU9725497.1"/>
    <property type="molecule type" value="Genomic_DNA"/>
</dbReference>
<dbReference type="Proteomes" id="UP001314681">
    <property type="component" value="Unassembled WGS sequence"/>
</dbReference>
<dbReference type="PANTHER" id="PTHR34986">
    <property type="entry name" value="EVOLVED BETA-GALACTOSIDASE SUBUNIT BETA"/>
    <property type="match status" value="1"/>
</dbReference>
<evidence type="ECO:0000313" key="2">
    <source>
        <dbReference type="Proteomes" id="UP001314681"/>
    </source>
</evidence>
<dbReference type="InterPro" id="IPR037012">
    <property type="entry name" value="NanQ/TabA/YiaL_sf"/>
</dbReference>
<keyword evidence="2" id="KW-1185">Reference proteome</keyword>
<name>A0ABS6K4Q3_9FIRM</name>
<dbReference type="RefSeq" id="WP_238726423.1">
    <property type="nucleotide sequence ID" value="NZ_JAHQCX010000003.1"/>
</dbReference>